<keyword evidence="1" id="KW-0812">Transmembrane</keyword>
<dbReference type="Proteomes" id="UP000507470">
    <property type="component" value="Unassembled WGS sequence"/>
</dbReference>
<protein>
    <submittedName>
        <fullName evidence="2">Uncharacterized protein</fullName>
    </submittedName>
</protein>
<dbReference type="EMBL" id="CACVKT020005003">
    <property type="protein sequence ID" value="CAC5392611.1"/>
    <property type="molecule type" value="Genomic_DNA"/>
</dbReference>
<feature type="transmembrane region" description="Helical" evidence="1">
    <location>
        <begin position="81"/>
        <end position="104"/>
    </location>
</feature>
<sequence length="155" mass="17736">MYLVQFYNLTKYDKRSQGIFCFVEDATNAFPSTEIITYTAIKDKIDSVSQAGQTTIFNQNDSIICATAINTYGRTTQTVNYGIIICNCVLFILVLSVWAVLWLMRHRSRKQVSMRTSEETSSREVPRMSNYDTISLNTIPHPIHVTNETYSAVWV</sequence>
<evidence type="ECO:0000313" key="2">
    <source>
        <dbReference type="EMBL" id="CAC5392611.1"/>
    </source>
</evidence>
<evidence type="ECO:0000256" key="1">
    <source>
        <dbReference type="SAM" id="Phobius"/>
    </source>
</evidence>
<proteinExistence type="predicted"/>
<name>A0A6J8CAP8_MYTCO</name>
<dbReference type="AlphaFoldDB" id="A0A6J8CAP8"/>
<reference evidence="2 3" key="1">
    <citation type="submission" date="2020-06" db="EMBL/GenBank/DDBJ databases">
        <authorList>
            <person name="Li R."/>
            <person name="Bekaert M."/>
        </authorList>
    </citation>
    <scope>NUCLEOTIDE SEQUENCE [LARGE SCALE GENOMIC DNA]</scope>
    <source>
        <strain evidence="3">wild</strain>
    </source>
</reference>
<keyword evidence="1" id="KW-0472">Membrane</keyword>
<evidence type="ECO:0000313" key="3">
    <source>
        <dbReference type="Proteomes" id="UP000507470"/>
    </source>
</evidence>
<keyword evidence="1" id="KW-1133">Transmembrane helix</keyword>
<accession>A0A6J8CAP8</accession>
<organism evidence="2 3">
    <name type="scientific">Mytilus coruscus</name>
    <name type="common">Sea mussel</name>
    <dbReference type="NCBI Taxonomy" id="42192"/>
    <lineage>
        <taxon>Eukaryota</taxon>
        <taxon>Metazoa</taxon>
        <taxon>Spiralia</taxon>
        <taxon>Lophotrochozoa</taxon>
        <taxon>Mollusca</taxon>
        <taxon>Bivalvia</taxon>
        <taxon>Autobranchia</taxon>
        <taxon>Pteriomorphia</taxon>
        <taxon>Mytilida</taxon>
        <taxon>Mytiloidea</taxon>
        <taxon>Mytilidae</taxon>
        <taxon>Mytilinae</taxon>
        <taxon>Mytilus</taxon>
    </lineage>
</organism>
<gene>
    <name evidence="2" type="ORF">MCOR_27539</name>
</gene>
<keyword evidence="3" id="KW-1185">Reference proteome</keyword>